<evidence type="ECO:0000259" key="2">
    <source>
        <dbReference type="PROSITE" id="PS50157"/>
    </source>
</evidence>
<keyword evidence="1" id="KW-0862">Zinc</keyword>
<keyword evidence="1" id="KW-0479">Metal-binding</keyword>
<evidence type="ECO:0000256" key="1">
    <source>
        <dbReference type="PROSITE-ProRule" id="PRU00042"/>
    </source>
</evidence>
<dbReference type="Gene3D" id="3.30.160.60">
    <property type="entry name" value="Classic Zinc Finger"/>
    <property type="match status" value="1"/>
</dbReference>
<proteinExistence type="predicted"/>
<dbReference type="EMBL" id="BQNB010008747">
    <property type="protein sequence ID" value="GJS53740.1"/>
    <property type="molecule type" value="Genomic_DNA"/>
</dbReference>
<keyword evidence="4" id="KW-1185">Reference proteome</keyword>
<name>A0ABQ4WLH7_9ASTR</name>
<dbReference type="PANTHER" id="PTHR47593:SF8">
    <property type="entry name" value="OS12G0581900 PROTEIN"/>
    <property type="match status" value="1"/>
</dbReference>
<protein>
    <submittedName>
        <fullName evidence="3">Zinc finger, C2H2</fullName>
    </submittedName>
</protein>
<comment type="caution">
    <text evidence="3">The sequence shown here is derived from an EMBL/GenBank/DDBJ whole genome shotgun (WGS) entry which is preliminary data.</text>
</comment>
<evidence type="ECO:0000313" key="3">
    <source>
        <dbReference type="EMBL" id="GJS53740.1"/>
    </source>
</evidence>
<accession>A0ABQ4WLH7</accession>
<dbReference type="PROSITE" id="PS50157">
    <property type="entry name" value="ZINC_FINGER_C2H2_2"/>
    <property type="match status" value="1"/>
</dbReference>
<reference evidence="3" key="1">
    <citation type="journal article" date="2022" name="Int. J. Mol. Sci.">
        <title>Draft Genome of Tanacetum Coccineum: Genomic Comparison of Closely Related Tanacetum-Family Plants.</title>
        <authorList>
            <person name="Yamashiro T."/>
            <person name="Shiraishi A."/>
            <person name="Nakayama K."/>
            <person name="Satake H."/>
        </authorList>
    </citation>
    <scope>NUCLEOTIDE SEQUENCE</scope>
</reference>
<dbReference type="PANTHER" id="PTHR47593">
    <property type="entry name" value="ZINC FINGER PROTEIN 4-LIKE"/>
    <property type="match status" value="1"/>
</dbReference>
<dbReference type="InterPro" id="IPR053266">
    <property type="entry name" value="Zinc_finger_protein_7"/>
</dbReference>
<dbReference type="InterPro" id="IPR013087">
    <property type="entry name" value="Znf_C2H2_type"/>
</dbReference>
<reference evidence="3" key="2">
    <citation type="submission" date="2022-01" db="EMBL/GenBank/DDBJ databases">
        <authorList>
            <person name="Yamashiro T."/>
            <person name="Shiraishi A."/>
            <person name="Satake H."/>
            <person name="Nakayama K."/>
        </authorList>
    </citation>
    <scope>NUCLEOTIDE SEQUENCE</scope>
</reference>
<gene>
    <name evidence="3" type="ORF">Tco_0627102</name>
</gene>
<organism evidence="3 4">
    <name type="scientific">Tanacetum coccineum</name>
    <dbReference type="NCBI Taxonomy" id="301880"/>
    <lineage>
        <taxon>Eukaryota</taxon>
        <taxon>Viridiplantae</taxon>
        <taxon>Streptophyta</taxon>
        <taxon>Embryophyta</taxon>
        <taxon>Tracheophyta</taxon>
        <taxon>Spermatophyta</taxon>
        <taxon>Magnoliopsida</taxon>
        <taxon>eudicotyledons</taxon>
        <taxon>Gunneridae</taxon>
        <taxon>Pentapetalae</taxon>
        <taxon>asterids</taxon>
        <taxon>campanulids</taxon>
        <taxon>Asterales</taxon>
        <taxon>Asteraceae</taxon>
        <taxon>Asteroideae</taxon>
        <taxon>Anthemideae</taxon>
        <taxon>Anthemidinae</taxon>
        <taxon>Tanacetum</taxon>
    </lineage>
</organism>
<sequence>MNIREGISQEYLNAYQKGCVNLKLGQNLVDSSPSRPEKVYTRNFCNRKFNSPQALVGHQNAHRREREAARRYQTPETTDLPYVNSMVQLSLGVQGHISAHPPSRDVEITIARFVDDGARFEATLMQPCDVEETVELVWPGGFHFEAHTPSQPSSPHTLDLNLML</sequence>
<evidence type="ECO:0000313" key="4">
    <source>
        <dbReference type="Proteomes" id="UP001151760"/>
    </source>
</evidence>
<feature type="domain" description="C2H2-type" evidence="2">
    <location>
        <begin position="40"/>
        <end position="67"/>
    </location>
</feature>
<keyword evidence="1" id="KW-0863">Zinc-finger</keyword>
<dbReference type="Proteomes" id="UP001151760">
    <property type="component" value="Unassembled WGS sequence"/>
</dbReference>